<keyword evidence="3" id="KW-1185">Reference proteome</keyword>
<protein>
    <submittedName>
        <fullName evidence="2">Uncharacterized protein</fullName>
    </submittedName>
</protein>
<comment type="caution">
    <text evidence="2">The sequence shown here is derived from an EMBL/GenBank/DDBJ whole genome shotgun (WGS) entry which is preliminary data.</text>
</comment>
<evidence type="ECO:0000256" key="1">
    <source>
        <dbReference type="SAM" id="Phobius"/>
    </source>
</evidence>
<name>A0ABV7YH43_9ACTN</name>
<evidence type="ECO:0000313" key="3">
    <source>
        <dbReference type="Proteomes" id="UP001595699"/>
    </source>
</evidence>
<feature type="transmembrane region" description="Helical" evidence="1">
    <location>
        <begin position="43"/>
        <end position="64"/>
    </location>
</feature>
<reference evidence="3" key="1">
    <citation type="journal article" date="2019" name="Int. J. Syst. Evol. Microbiol.">
        <title>The Global Catalogue of Microorganisms (GCM) 10K type strain sequencing project: providing services to taxonomists for standard genome sequencing and annotation.</title>
        <authorList>
            <consortium name="The Broad Institute Genomics Platform"/>
            <consortium name="The Broad Institute Genome Sequencing Center for Infectious Disease"/>
            <person name="Wu L."/>
            <person name="Ma J."/>
        </authorList>
    </citation>
    <scope>NUCLEOTIDE SEQUENCE [LARGE SCALE GENOMIC DNA]</scope>
    <source>
        <strain evidence="3">CGMCC 4.7241</strain>
    </source>
</reference>
<dbReference type="Proteomes" id="UP001595699">
    <property type="component" value="Unassembled WGS sequence"/>
</dbReference>
<keyword evidence="1" id="KW-1133">Transmembrane helix</keyword>
<organism evidence="2 3">
    <name type="scientific">Tenggerimyces flavus</name>
    <dbReference type="NCBI Taxonomy" id="1708749"/>
    <lineage>
        <taxon>Bacteria</taxon>
        <taxon>Bacillati</taxon>
        <taxon>Actinomycetota</taxon>
        <taxon>Actinomycetes</taxon>
        <taxon>Propionibacteriales</taxon>
        <taxon>Nocardioidaceae</taxon>
        <taxon>Tenggerimyces</taxon>
    </lineage>
</organism>
<sequence>MPEPQESTRLKDGLLSMAELPTAPADPLPAIQGRIVRRRRVRFVGTTVVLAACATLAFAIVPALNGTSTIEPAGPVTANAPVVPDDQAEPFSDRKYTKLPEANAYRPGYYVASGKEADKDWNALSTLTAERGCLVIEPQTLNDSFVCFDDWTDPAKRADWFTTGLRLGAKPDFEPLDKTLVLGAVSIEARSVRIETANGQLYTADAVATPNSDQLRFFAFVVPQRDAKVTAVTPLDENGEVADPPVDMPPPLECGKDVTCAEHRATPTPAK</sequence>
<proteinExistence type="predicted"/>
<evidence type="ECO:0000313" key="2">
    <source>
        <dbReference type="EMBL" id="MFC3763947.1"/>
    </source>
</evidence>
<dbReference type="EMBL" id="JBHRZH010000021">
    <property type="protein sequence ID" value="MFC3763947.1"/>
    <property type="molecule type" value="Genomic_DNA"/>
</dbReference>
<keyword evidence="1" id="KW-0472">Membrane</keyword>
<accession>A0ABV7YH43</accession>
<keyword evidence="1" id="KW-0812">Transmembrane</keyword>
<dbReference type="RefSeq" id="WP_205120866.1">
    <property type="nucleotide sequence ID" value="NZ_JAFBCM010000001.1"/>
</dbReference>
<gene>
    <name evidence="2" type="ORF">ACFOUW_24135</name>
</gene>